<keyword evidence="3" id="KW-0255">Endonuclease</keyword>
<dbReference type="RefSeq" id="WP_092192351.1">
    <property type="nucleotide sequence ID" value="NZ_FOTO01000007.1"/>
</dbReference>
<protein>
    <submittedName>
        <fullName evidence="3">Putative endonuclease</fullName>
    </submittedName>
</protein>
<sequence length="92" mass="10130">MSDWFVYVLRCGDGSLYTGITTDVARRLIEHASGGPRAAKYLRGRGPLELVFSASVDGKSAALAMERWIKAQPRSRKEKIISGHLPLPRADC</sequence>
<dbReference type="Gene3D" id="3.40.1440.10">
    <property type="entry name" value="GIY-YIG endonuclease"/>
    <property type="match status" value="1"/>
</dbReference>
<dbReference type="AlphaFoldDB" id="A0A8G2C3H0"/>
<organism evidence="3 4">
    <name type="scientific">Desulfomicrobium norvegicum (strain DSM 1741 / NCIMB 8310)</name>
    <name type="common">Desulfovibrio baculatus (strain Norway 4)</name>
    <name type="synonym">Desulfovibrio desulfuricans (strain Norway 4)</name>
    <dbReference type="NCBI Taxonomy" id="52561"/>
    <lineage>
        <taxon>Bacteria</taxon>
        <taxon>Pseudomonadati</taxon>
        <taxon>Thermodesulfobacteriota</taxon>
        <taxon>Desulfovibrionia</taxon>
        <taxon>Desulfovibrionales</taxon>
        <taxon>Desulfomicrobiaceae</taxon>
        <taxon>Desulfomicrobium</taxon>
    </lineage>
</organism>
<proteinExistence type="inferred from homology"/>
<accession>A0A8G2C3H0</accession>
<dbReference type="EMBL" id="FOTO01000007">
    <property type="protein sequence ID" value="SFL81856.1"/>
    <property type="molecule type" value="Genomic_DNA"/>
</dbReference>
<keyword evidence="3" id="KW-0378">Hydrolase</keyword>
<comment type="similarity">
    <text evidence="1">Belongs to the UPF0213 family.</text>
</comment>
<dbReference type="GO" id="GO:0004519">
    <property type="term" value="F:endonuclease activity"/>
    <property type="evidence" value="ECO:0007669"/>
    <property type="project" value="UniProtKB-KW"/>
</dbReference>
<keyword evidence="3" id="KW-0540">Nuclease</keyword>
<gene>
    <name evidence="3" type="ORF">SAMN05421830_1076</name>
</gene>
<dbReference type="SUPFAM" id="SSF82771">
    <property type="entry name" value="GIY-YIG endonuclease"/>
    <property type="match status" value="1"/>
</dbReference>
<feature type="domain" description="GIY-YIG" evidence="2">
    <location>
        <begin position="2"/>
        <end position="79"/>
    </location>
</feature>
<dbReference type="CDD" id="cd10456">
    <property type="entry name" value="GIY-YIG_UPF0213"/>
    <property type="match status" value="1"/>
</dbReference>
<keyword evidence="4" id="KW-1185">Reference proteome</keyword>
<evidence type="ECO:0000313" key="4">
    <source>
        <dbReference type="Proteomes" id="UP000199581"/>
    </source>
</evidence>
<evidence type="ECO:0000259" key="2">
    <source>
        <dbReference type="PROSITE" id="PS50164"/>
    </source>
</evidence>
<evidence type="ECO:0000313" key="3">
    <source>
        <dbReference type="EMBL" id="SFL81856.1"/>
    </source>
</evidence>
<evidence type="ECO:0000256" key="1">
    <source>
        <dbReference type="ARBA" id="ARBA00007435"/>
    </source>
</evidence>
<dbReference type="PANTHER" id="PTHR34477">
    <property type="entry name" value="UPF0213 PROTEIN YHBQ"/>
    <property type="match status" value="1"/>
</dbReference>
<dbReference type="OrthoDB" id="287318at2"/>
<dbReference type="Pfam" id="PF01541">
    <property type="entry name" value="GIY-YIG"/>
    <property type="match status" value="1"/>
</dbReference>
<name>A0A8G2C3H0_DESNO</name>
<reference evidence="3 4" key="1">
    <citation type="submission" date="2016-10" db="EMBL/GenBank/DDBJ databases">
        <authorList>
            <person name="Varghese N."/>
            <person name="Submissions S."/>
        </authorList>
    </citation>
    <scope>NUCLEOTIDE SEQUENCE [LARGE SCALE GENOMIC DNA]</scope>
    <source>
        <strain evidence="3 4">DSM 1741</strain>
    </source>
</reference>
<dbReference type="InterPro" id="IPR035901">
    <property type="entry name" value="GIY-YIG_endonuc_sf"/>
</dbReference>
<dbReference type="Proteomes" id="UP000199581">
    <property type="component" value="Unassembled WGS sequence"/>
</dbReference>
<dbReference type="InterPro" id="IPR050190">
    <property type="entry name" value="UPF0213_domain"/>
</dbReference>
<dbReference type="PROSITE" id="PS50164">
    <property type="entry name" value="GIY_YIG"/>
    <property type="match status" value="1"/>
</dbReference>
<comment type="caution">
    <text evidence="3">The sequence shown here is derived from an EMBL/GenBank/DDBJ whole genome shotgun (WGS) entry which is preliminary data.</text>
</comment>
<dbReference type="InterPro" id="IPR000305">
    <property type="entry name" value="GIY-YIG_endonuc"/>
</dbReference>
<dbReference type="PANTHER" id="PTHR34477:SF1">
    <property type="entry name" value="UPF0213 PROTEIN YHBQ"/>
    <property type="match status" value="1"/>
</dbReference>